<proteinExistence type="predicted"/>
<reference evidence="1 2" key="1">
    <citation type="submission" date="2018-11" db="EMBL/GenBank/DDBJ databases">
        <title>The first complete genome of Serratia liquefaciens isolated from metalophyte plant revel distinctness adaptive mechanisms in an extreme habitat.</title>
        <authorList>
            <person name="Caneschi W.L."/>
            <person name="Sanchez A.B."/>
            <person name="Felestrino E.B."/>
            <person name="Assis R.A.B."/>
            <person name="Lemes C.G.C."/>
            <person name="Cordeiro I.F."/>
            <person name="Fonseca N.P."/>
            <person name="Villa M."/>
            <person name="Vieira I.T."/>
            <person name="Moraes L.A."/>
            <person name="Kamino L.H.Y."/>
            <person name="do Carmo F."/>
            <person name="Garcia C.M."/>
            <person name="Almeida N.F."/>
            <person name="Silva R.S."/>
            <person name="Ferro J.A."/>
            <person name="Ferro M.I.T."/>
            <person name="Varani A.M."/>
            <person name="Ferreira R.M."/>
            <person name="dos Santos V.L."/>
            <person name="Silva U.C."/>
            <person name="Setubal J.C."/>
            <person name="Moreira L.M."/>
        </authorList>
    </citation>
    <scope>NUCLEOTIDE SEQUENCE [LARGE SCALE GENOMIC DNA]</scope>
    <source>
        <strain evidence="1 2">FG3</strain>
    </source>
</reference>
<accession>A0A515CSM2</accession>
<organism evidence="1 2">
    <name type="scientific">Serratia liquefaciens</name>
    <dbReference type="NCBI Taxonomy" id="614"/>
    <lineage>
        <taxon>Bacteria</taxon>
        <taxon>Pseudomonadati</taxon>
        <taxon>Pseudomonadota</taxon>
        <taxon>Gammaproteobacteria</taxon>
        <taxon>Enterobacterales</taxon>
        <taxon>Yersiniaceae</taxon>
        <taxon>Serratia</taxon>
    </lineage>
</organism>
<evidence type="ECO:0000313" key="1">
    <source>
        <dbReference type="EMBL" id="QDL31151.1"/>
    </source>
</evidence>
<dbReference type="Proteomes" id="UP000317572">
    <property type="component" value="Chromosome"/>
</dbReference>
<evidence type="ECO:0000313" key="2">
    <source>
        <dbReference type="Proteomes" id="UP000317572"/>
    </source>
</evidence>
<dbReference type="AlphaFoldDB" id="A0A515CSM2"/>
<gene>
    <name evidence="1" type="ORF">EGO53_04845</name>
</gene>
<dbReference type="RefSeq" id="WP_142814783.1">
    <property type="nucleotide sequence ID" value="NZ_CP033893.1"/>
</dbReference>
<name>A0A515CSM2_SERLI</name>
<dbReference type="EMBL" id="CP033893">
    <property type="protein sequence ID" value="QDL31151.1"/>
    <property type="molecule type" value="Genomic_DNA"/>
</dbReference>
<sequence>MSKLITAVEPQRDQNGFWTHPDYFVPANGREYGAPGEFAAWLDTNRVVGHLQWMESDVTGEQLEILEAGDGDISQWNPTPPEGDGWFIGSIHDTEDGPVCYWLRPIEGEPTALADLISRCHVEALKIEFLRLHQACTRAAYDYFCACELGEERSTAGEIYQRIRLATRRGSY</sequence>
<protein>
    <submittedName>
        <fullName evidence="1">Uncharacterized protein</fullName>
    </submittedName>
</protein>